<accession>A0A916SWU4</accession>
<gene>
    <name evidence="2" type="ORF">GCM10011492_04670</name>
</gene>
<dbReference type="EMBL" id="BMHI01000001">
    <property type="protein sequence ID" value="GGB17873.1"/>
    <property type="molecule type" value="Genomic_DNA"/>
</dbReference>
<organism evidence="2 3">
    <name type="scientific">Flexivirga endophytica</name>
    <dbReference type="NCBI Taxonomy" id="1849103"/>
    <lineage>
        <taxon>Bacteria</taxon>
        <taxon>Bacillati</taxon>
        <taxon>Actinomycetota</taxon>
        <taxon>Actinomycetes</taxon>
        <taxon>Micrococcales</taxon>
        <taxon>Dermacoccaceae</taxon>
        <taxon>Flexivirga</taxon>
    </lineage>
</organism>
<dbReference type="Proteomes" id="UP000636793">
    <property type="component" value="Unassembled WGS sequence"/>
</dbReference>
<evidence type="ECO:0000313" key="3">
    <source>
        <dbReference type="Proteomes" id="UP000636793"/>
    </source>
</evidence>
<proteinExistence type="predicted"/>
<name>A0A916SWU4_9MICO</name>
<evidence type="ECO:0000313" key="2">
    <source>
        <dbReference type="EMBL" id="GGB17873.1"/>
    </source>
</evidence>
<feature type="region of interest" description="Disordered" evidence="1">
    <location>
        <begin position="1"/>
        <end position="23"/>
    </location>
</feature>
<dbReference type="AlphaFoldDB" id="A0A916SWU4"/>
<evidence type="ECO:0000256" key="1">
    <source>
        <dbReference type="SAM" id="MobiDB-lite"/>
    </source>
</evidence>
<keyword evidence="3" id="KW-1185">Reference proteome</keyword>
<reference evidence="2" key="2">
    <citation type="submission" date="2020-09" db="EMBL/GenBank/DDBJ databases">
        <authorList>
            <person name="Sun Q."/>
            <person name="Zhou Y."/>
        </authorList>
    </citation>
    <scope>NUCLEOTIDE SEQUENCE</scope>
    <source>
        <strain evidence="2">CGMCC 1.15085</strain>
    </source>
</reference>
<protein>
    <submittedName>
        <fullName evidence="2">Uncharacterized protein</fullName>
    </submittedName>
</protein>
<reference evidence="2" key="1">
    <citation type="journal article" date="2014" name="Int. J. Syst. Evol. Microbiol.">
        <title>Complete genome sequence of Corynebacterium casei LMG S-19264T (=DSM 44701T), isolated from a smear-ripened cheese.</title>
        <authorList>
            <consortium name="US DOE Joint Genome Institute (JGI-PGF)"/>
            <person name="Walter F."/>
            <person name="Albersmeier A."/>
            <person name="Kalinowski J."/>
            <person name="Ruckert C."/>
        </authorList>
    </citation>
    <scope>NUCLEOTIDE SEQUENCE</scope>
    <source>
        <strain evidence="2">CGMCC 1.15085</strain>
    </source>
</reference>
<comment type="caution">
    <text evidence="2">The sequence shown here is derived from an EMBL/GenBank/DDBJ whole genome shotgun (WGS) entry which is preliminary data.</text>
</comment>
<sequence length="100" mass="9656">MQTLAGSAETDEGGAAETVGTPVSVGTGSSVLWSVPSPVDGAVGTPVSLDVATFADDAGACTEGALSLQPARAPASSTAGAAPKAILRNAVVVMIPLYLS</sequence>